<dbReference type="Proteomes" id="UP000887576">
    <property type="component" value="Unplaced"/>
</dbReference>
<dbReference type="WBParaSite" id="JU765_v2.g14012.t1">
    <property type="protein sequence ID" value="JU765_v2.g14012.t1"/>
    <property type="gene ID" value="JU765_v2.g14012"/>
</dbReference>
<evidence type="ECO:0000313" key="2">
    <source>
        <dbReference type="WBParaSite" id="JU765_v2.g14012.t1"/>
    </source>
</evidence>
<accession>A0AC34Q980</accession>
<sequence length="39" mass="4420">MMAQMPHFTVAVNMDNFIPETKNLSSKLPLLISRSQIIC</sequence>
<protein>
    <submittedName>
        <fullName evidence="2">Uncharacterized protein</fullName>
    </submittedName>
</protein>
<reference evidence="2" key="1">
    <citation type="submission" date="2022-11" db="UniProtKB">
        <authorList>
            <consortium name="WormBaseParasite"/>
        </authorList>
    </citation>
    <scope>IDENTIFICATION</scope>
</reference>
<name>A0AC34Q980_9BILA</name>
<evidence type="ECO:0000313" key="1">
    <source>
        <dbReference type="Proteomes" id="UP000887576"/>
    </source>
</evidence>
<organism evidence="1 2">
    <name type="scientific">Panagrolaimus sp. JU765</name>
    <dbReference type="NCBI Taxonomy" id="591449"/>
    <lineage>
        <taxon>Eukaryota</taxon>
        <taxon>Metazoa</taxon>
        <taxon>Ecdysozoa</taxon>
        <taxon>Nematoda</taxon>
        <taxon>Chromadorea</taxon>
        <taxon>Rhabditida</taxon>
        <taxon>Tylenchina</taxon>
        <taxon>Panagrolaimomorpha</taxon>
        <taxon>Panagrolaimoidea</taxon>
        <taxon>Panagrolaimidae</taxon>
        <taxon>Panagrolaimus</taxon>
    </lineage>
</organism>
<proteinExistence type="predicted"/>